<keyword evidence="5 8" id="KW-1133">Transmembrane helix</keyword>
<keyword evidence="3" id="KW-0808">Transferase</keyword>
<sequence>MAPLSLAAHPLALFVASNAIFILTAARTSRASPIRYVALGCLIVCAYLLPQSLQSFAQTTGWAGRVCAGAGLNTCLNFTDKLLIRGWDYEHYGSSATETAVSAGGQKGSRPLPAGKSPRSRDQFVSEVTGNVRGIGTFWQVRNVPPFSLVQPAFVPSRVAFLFKQTFAVIACYNLHNLAVRILFSLDFRYFETTHVPLFATLGAATTTNLYSRIISTASYWTIQYAMIQFFYSLAGLLSAFTHPESIELWPPMFGSAVDAYTLRNFWGKSWHQSLRANLESISEHTAHEILRLPPKGALQRYAKIFNSFALSGLMHAVADMGGGLPARRSGAMQFFLMQALGIMIEDGVQAVWTQMSSDLGSGSGRARVGRVVGYAWVAFYLVWTSPVWIYPACMSMREEDALLRMGAVRPLFSGR</sequence>
<dbReference type="GO" id="GO:0008374">
    <property type="term" value="F:O-acyltransferase activity"/>
    <property type="evidence" value="ECO:0007669"/>
    <property type="project" value="InterPro"/>
</dbReference>
<feature type="region of interest" description="Disordered" evidence="7">
    <location>
        <begin position="100"/>
        <end position="121"/>
    </location>
</feature>
<dbReference type="GO" id="GO:0006629">
    <property type="term" value="P:lipid metabolic process"/>
    <property type="evidence" value="ECO:0007669"/>
    <property type="project" value="InterPro"/>
</dbReference>
<dbReference type="Pfam" id="PF13813">
    <property type="entry name" value="MBOAT_2"/>
    <property type="match status" value="1"/>
</dbReference>
<organism evidence="10 11">
    <name type="scientific">Oleoguttula mirabilis</name>
    <dbReference type="NCBI Taxonomy" id="1507867"/>
    <lineage>
        <taxon>Eukaryota</taxon>
        <taxon>Fungi</taxon>
        <taxon>Dikarya</taxon>
        <taxon>Ascomycota</taxon>
        <taxon>Pezizomycotina</taxon>
        <taxon>Dothideomycetes</taxon>
        <taxon>Dothideomycetidae</taxon>
        <taxon>Mycosphaerellales</taxon>
        <taxon>Teratosphaeriaceae</taxon>
        <taxon>Oleoguttula</taxon>
    </lineage>
</organism>
<dbReference type="Proteomes" id="UP001324427">
    <property type="component" value="Unassembled WGS sequence"/>
</dbReference>
<evidence type="ECO:0000256" key="7">
    <source>
        <dbReference type="SAM" id="MobiDB-lite"/>
    </source>
</evidence>
<comment type="similarity">
    <text evidence="2">Belongs to the wax synthase family.</text>
</comment>
<dbReference type="GO" id="GO:0016020">
    <property type="term" value="C:membrane"/>
    <property type="evidence" value="ECO:0007669"/>
    <property type="project" value="UniProtKB-SubCell"/>
</dbReference>
<comment type="subcellular location">
    <subcellularLocation>
        <location evidence="1">Membrane</location>
        <topology evidence="1">Multi-pass membrane protein</topology>
    </subcellularLocation>
</comment>
<evidence type="ECO:0000256" key="4">
    <source>
        <dbReference type="ARBA" id="ARBA00022692"/>
    </source>
</evidence>
<feature type="transmembrane region" description="Helical" evidence="8">
    <location>
        <begin position="6"/>
        <end position="26"/>
    </location>
</feature>
<feature type="transmembrane region" description="Helical" evidence="8">
    <location>
        <begin position="33"/>
        <end position="50"/>
    </location>
</feature>
<evidence type="ECO:0000256" key="5">
    <source>
        <dbReference type="ARBA" id="ARBA00022989"/>
    </source>
</evidence>
<evidence type="ECO:0000259" key="9">
    <source>
        <dbReference type="Pfam" id="PF13813"/>
    </source>
</evidence>
<reference evidence="10 11" key="1">
    <citation type="submission" date="2021-11" db="EMBL/GenBank/DDBJ databases">
        <title>Black yeast isolated from Biological Soil Crust.</title>
        <authorList>
            <person name="Kurbessoian T."/>
        </authorList>
    </citation>
    <scope>NUCLEOTIDE SEQUENCE [LARGE SCALE GENOMIC DNA]</scope>
    <source>
        <strain evidence="10 11">CCFEE 5522</strain>
    </source>
</reference>
<accession>A0AAV9JX24</accession>
<evidence type="ECO:0000313" key="10">
    <source>
        <dbReference type="EMBL" id="KAK4550307.1"/>
    </source>
</evidence>
<evidence type="ECO:0000256" key="1">
    <source>
        <dbReference type="ARBA" id="ARBA00004141"/>
    </source>
</evidence>
<keyword evidence="6 8" id="KW-0472">Membrane</keyword>
<dbReference type="PANTHER" id="PTHR31595">
    <property type="entry name" value="LONG-CHAIN-ALCOHOL O-FATTY-ACYLTRANSFERASE 3-RELATED"/>
    <property type="match status" value="1"/>
</dbReference>
<name>A0AAV9JX24_9PEZI</name>
<gene>
    <name evidence="10" type="ORF">LTR36_003274</name>
</gene>
<evidence type="ECO:0000256" key="3">
    <source>
        <dbReference type="ARBA" id="ARBA00022679"/>
    </source>
</evidence>
<evidence type="ECO:0000313" key="11">
    <source>
        <dbReference type="Proteomes" id="UP001324427"/>
    </source>
</evidence>
<proteinExistence type="inferred from homology"/>
<dbReference type="AlphaFoldDB" id="A0AAV9JX24"/>
<protein>
    <recommendedName>
        <fullName evidence="9">Wax synthase domain-containing protein</fullName>
    </recommendedName>
</protein>
<evidence type="ECO:0000256" key="8">
    <source>
        <dbReference type="SAM" id="Phobius"/>
    </source>
</evidence>
<comment type="caution">
    <text evidence="10">The sequence shown here is derived from an EMBL/GenBank/DDBJ whole genome shotgun (WGS) entry which is preliminary data.</text>
</comment>
<dbReference type="InterPro" id="IPR032805">
    <property type="entry name" value="Wax_synthase_dom"/>
</dbReference>
<keyword evidence="4 8" id="KW-0812">Transmembrane</keyword>
<dbReference type="InterPro" id="IPR044851">
    <property type="entry name" value="Wax_synthase"/>
</dbReference>
<dbReference type="EMBL" id="JAVFHQ010000002">
    <property type="protein sequence ID" value="KAK4550307.1"/>
    <property type="molecule type" value="Genomic_DNA"/>
</dbReference>
<dbReference type="PANTHER" id="PTHR31595:SF27">
    <property type="entry name" value="WAX SYNTHASE DOMAIN-CONTAINING PROTEIN-RELATED"/>
    <property type="match status" value="1"/>
</dbReference>
<evidence type="ECO:0000256" key="2">
    <source>
        <dbReference type="ARBA" id="ARBA00007282"/>
    </source>
</evidence>
<keyword evidence="11" id="KW-1185">Reference proteome</keyword>
<evidence type="ECO:0000256" key="6">
    <source>
        <dbReference type="ARBA" id="ARBA00023136"/>
    </source>
</evidence>
<feature type="domain" description="Wax synthase" evidence="9">
    <location>
        <begin position="250"/>
        <end position="337"/>
    </location>
</feature>